<keyword evidence="2" id="KW-1185">Reference proteome</keyword>
<sequence length="86" mass="9807">MPLKVAESADKFAIWNPLANIYCLDLLHFIPKERDIDNGNVSHPTNNATVQFKFTFANALRFVIFHQLHPVTTVLSAMLRTTVRLL</sequence>
<dbReference type="Proteomes" id="UP000054776">
    <property type="component" value="Unassembled WGS sequence"/>
</dbReference>
<dbReference type="AlphaFoldDB" id="A0A0V1B5N6"/>
<evidence type="ECO:0000313" key="2">
    <source>
        <dbReference type="Proteomes" id="UP000054776"/>
    </source>
</evidence>
<accession>A0A0V1B5N6</accession>
<reference evidence="1 2" key="1">
    <citation type="submission" date="2015-01" db="EMBL/GenBank/DDBJ databases">
        <title>Evolution of Trichinella species and genotypes.</title>
        <authorList>
            <person name="Korhonen P.K."/>
            <person name="Edoardo P."/>
            <person name="Giuseppe L.R."/>
            <person name="Gasser R.B."/>
        </authorList>
    </citation>
    <scope>NUCLEOTIDE SEQUENCE [LARGE SCALE GENOMIC DNA]</scope>
    <source>
        <strain evidence="1">ISS3</strain>
    </source>
</reference>
<protein>
    <submittedName>
        <fullName evidence="1">Uncharacterized protein</fullName>
    </submittedName>
</protein>
<gene>
    <name evidence="1" type="ORF">T01_10711</name>
</gene>
<name>A0A0V1B5N6_TRISP</name>
<evidence type="ECO:0000313" key="1">
    <source>
        <dbReference type="EMBL" id="KRY32315.1"/>
    </source>
</evidence>
<dbReference type="InParanoid" id="A0A0V1B5N6"/>
<dbReference type="EMBL" id="JYDH01000100">
    <property type="protein sequence ID" value="KRY32315.1"/>
    <property type="molecule type" value="Genomic_DNA"/>
</dbReference>
<comment type="caution">
    <text evidence="1">The sequence shown here is derived from an EMBL/GenBank/DDBJ whole genome shotgun (WGS) entry which is preliminary data.</text>
</comment>
<proteinExistence type="predicted"/>
<organism evidence="1 2">
    <name type="scientific">Trichinella spiralis</name>
    <name type="common">Trichina worm</name>
    <dbReference type="NCBI Taxonomy" id="6334"/>
    <lineage>
        <taxon>Eukaryota</taxon>
        <taxon>Metazoa</taxon>
        <taxon>Ecdysozoa</taxon>
        <taxon>Nematoda</taxon>
        <taxon>Enoplea</taxon>
        <taxon>Dorylaimia</taxon>
        <taxon>Trichinellida</taxon>
        <taxon>Trichinellidae</taxon>
        <taxon>Trichinella</taxon>
    </lineage>
</organism>